<sequence length="1220" mass="131782">ECGVAFPKGQALDTTRIEWIRMGTTVATNALLERKGERVALLITKGFRDLLFVGNQARPRIFDLEVQMPEVLYEAVVEVDERLVLHRDDCRLFDSRQLVTGLTGEVVVVKQPVNLAALREDLEWLLARGIRSLAVVLLHAYLWPGHEQQVGALARELGFQQVSLSSEVMPMVRLVPRGYTACADAYLTPCILRYLDSFRAGFASQLQGVPVAFMRSDGGLTPMEAFSGSRAILSGPAGGVVGYAVTSYNHAEGRPVIGFDMGGTSTDVSRYAGEYEHVFEATTAGISLQVPQLDINTVAAGGGSRLFFKSGLFVVGPESAGAHPGPACYRKGGPLTVTDANLCLGRLLPSYFPCIFGPDENLPLSQEAALQAFRALTAEVNAFGEAESRFSVEDVAMGFIQVANEAMCRPIRALTQARGHDSSHHILACFGGAGGQHACAIARALGMSKVFIHKHSGVLSAYGLALADVVHEAQEPCSLVYGPEAYAQLDLRIAALEKKCVQALEAQGFARSQITTELFLHLRYDRTDCALMCSAKGYPAHLGSCRSGDFGAAFASRYLREFGFTIPHRAILVDDVRVRGTASSGMNQEEPQPIGEGPPPLEMVSRCYFEGGYQDTHVYLLENLFHGHSVPGPSILVDKNSTILVEPGCTATVTSLGDICITVRSGTFHPIGPEVDPVQLSIFSHRFMSIAEQMGRILQRTAISTNIKERLDFSCALFGPDGGLVSNAPHIPVHLGAMQETVQFQIQNLASELREGDVILSNHPCAGGSHLPDLTVITPVFWKKEAKPVFFVASRGHHADIGGITPGSMPPHSHSLQEEGAIFISFKLVKDGIFQEEALTEALLAPGRLPGSSGTRNLQDNLSDLRAQVAANQKGIHLVNELIGQYGLGVVQAYMGHIQANAEVAVRAMLRNFAARQGSPEFPLQVEAKDFMDDGTPICLRVTVDPQEGRAVFDFTGTGHEVYGNWNAPRAITLSALIYCLRCMVGEDIPLNQGCLSPVRIVVPERSILDPSLDAAVVGGNVLTSQRVVDVIFRAFEACAASQGCMNNVTFGNEHVGYYETVAGGAGAGPHWHGRSGVQSHMTNTRITDPEILEKRYPVVLQTFQLAPNTGGAGQFRGGDGIRREFQFREEMVLSVLSERRAFQPYGLRGGDPGSPGLNLLIQRNGRTMNLGAKMSVKVHPGDVFCLQTPGGGGFGQRPESSHLTKGSQGSWDRVQLFRD</sequence>
<dbReference type="InterPro" id="IPR008040">
    <property type="entry name" value="Hydant_A_N"/>
</dbReference>
<accession>A0A9F2REM7</accession>
<dbReference type="RefSeq" id="XP_007444496.1">
    <property type="nucleotide sequence ID" value="XM_007444434.3"/>
</dbReference>
<keyword evidence="6" id="KW-1185">Reference proteome</keyword>
<evidence type="ECO:0000256" key="2">
    <source>
        <dbReference type="SAM" id="MobiDB-lite"/>
    </source>
</evidence>
<dbReference type="AlphaFoldDB" id="A0A9F2REM7"/>
<proteinExistence type="inferred from homology"/>
<dbReference type="CTD" id="26873"/>
<name>A0A9F2REM7_PYTBI</name>
<feature type="domain" description="Hydantoinase/oxoprolinase N-terminal" evidence="5">
    <location>
        <begin position="13"/>
        <end position="157"/>
    </location>
</feature>
<dbReference type="GO" id="GO:0006749">
    <property type="term" value="P:glutathione metabolic process"/>
    <property type="evidence" value="ECO:0007669"/>
    <property type="project" value="TreeGrafter"/>
</dbReference>
<organism evidence="6 7">
    <name type="scientific">Python bivittatus</name>
    <name type="common">Burmese python</name>
    <name type="synonym">Python molurus bivittatus</name>
    <dbReference type="NCBI Taxonomy" id="176946"/>
    <lineage>
        <taxon>Eukaryota</taxon>
        <taxon>Metazoa</taxon>
        <taxon>Chordata</taxon>
        <taxon>Craniata</taxon>
        <taxon>Vertebrata</taxon>
        <taxon>Euteleostomi</taxon>
        <taxon>Lepidosauria</taxon>
        <taxon>Squamata</taxon>
        <taxon>Bifurcata</taxon>
        <taxon>Unidentata</taxon>
        <taxon>Episquamata</taxon>
        <taxon>Toxicofera</taxon>
        <taxon>Serpentes</taxon>
        <taxon>Henophidia</taxon>
        <taxon>Pythonidae</taxon>
        <taxon>Python</taxon>
    </lineage>
</organism>
<evidence type="ECO:0000259" key="3">
    <source>
        <dbReference type="Pfam" id="PF01968"/>
    </source>
</evidence>
<dbReference type="Pfam" id="PF02538">
    <property type="entry name" value="Hydantoinase_B"/>
    <property type="match status" value="1"/>
</dbReference>
<dbReference type="Proteomes" id="UP000695026">
    <property type="component" value="Unplaced"/>
</dbReference>
<dbReference type="GO" id="GO:0017168">
    <property type="term" value="F:5-oxoprolinase (ATP-hydrolyzing) activity"/>
    <property type="evidence" value="ECO:0007669"/>
    <property type="project" value="TreeGrafter"/>
</dbReference>
<gene>
    <name evidence="7" type="primary">OPLAH</name>
</gene>
<dbReference type="OMA" id="TDCNVML"/>
<evidence type="ECO:0000313" key="6">
    <source>
        <dbReference type="Proteomes" id="UP000695026"/>
    </source>
</evidence>
<dbReference type="InterPro" id="IPR045079">
    <property type="entry name" value="Oxoprolinase-like"/>
</dbReference>
<feature type="domain" description="Hydantoinase B/oxoprolinase" evidence="4">
    <location>
        <begin position="676"/>
        <end position="1197"/>
    </location>
</feature>
<dbReference type="Pfam" id="PF05378">
    <property type="entry name" value="Hydant_A_N"/>
    <property type="match status" value="1"/>
</dbReference>
<dbReference type="Pfam" id="PF01968">
    <property type="entry name" value="Hydantoinase_A"/>
    <property type="match status" value="1"/>
</dbReference>
<reference evidence="7" key="1">
    <citation type="submission" date="2025-08" db="UniProtKB">
        <authorList>
            <consortium name="RefSeq"/>
        </authorList>
    </citation>
    <scope>IDENTIFICATION</scope>
    <source>
        <tissue evidence="7">Liver</tissue>
    </source>
</reference>
<dbReference type="PANTHER" id="PTHR11365:SF2">
    <property type="entry name" value="5-OXOPROLINASE"/>
    <property type="match status" value="1"/>
</dbReference>
<feature type="non-terminal residue" evidence="7">
    <location>
        <position position="1"/>
    </location>
</feature>
<comment type="similarity">
    <text evidence="1">Belongs to the oxoprolinase family.</text>
</comment>
<dbReference type="OrthoDB" id="3643at2759"/>
<dbReference type="GO" id="GO:0005829">
    <property type="term" value="C:cytosol"/>
    <property type="evidence" value="ECO:0007669"/>
    <property type="project" value="TreeGrafter"/>
</dbReference>
<evidence type="ECO:0000259" key="4">
    <source>
        <dbReference type="Pfam" id="PF02538"/>
    </source>
</evidence>
<feature type="region of interest" description="Disordered" evidence="2">
    <location>
        <begin position="1190"/>
        <end position="1210"/>
    </location>
</feature>
<dbReference type="GeneID" id="103051317"/>
<dbReference type="PANTHER" id="PTHR11365">
    <property type="entry name" value="5-OXOPROLINASE RELATED"/>
    <property type="match status" value="1"/>
</dbReference>
<feature type="domain" description="Hydantoinase A/oxoprolinase" evidence="3">
    <location>
        <begin position="177"/>
        <end position="472"/>
    </location>
</feature>
<protein>
    <submittedName>
        <fullName evidence="7">5-oxoprolinase</fullName>
    </submittedName>
</protein>
<evidence type="ECO:0000313" key="7">
    <source>
        <dbReference type="RefSeq" id="XP_007444496.1"/>
    </source>
</evidence>
<dbReference type="InterPro" id="IPR003692">
    <property type="entry name" value="Hydantoinase_B"/>
</dbReference>
<dbReference type="InterPro" id="IPR002821">
    <property type="entry name" value="Hydantoinase_A"/>
</dbReference>
<evidence type="ECO:0000259" key="5">
    <source>
        <dbReference type="Pfam" id="PF05378"/>
    </source>
</evidence>
<evidence type="ECO:0000256" key="1">
    <source>
        <dbReference type="ARBA" id="ARBA00010403"/>
    </source>
</evidence>
<dbReference type="KEGG" id="pbi:103051317"/>